<dbReference type="Pfam" id="PF03366">
    <property type="entry name" value="YEATS"/>
    <property type="match status" value="1"/>
</dbReference>
<dbReference type="GO" id="GO:0005634">
    <property type="term" value="C:nucleus"/>
    <property type="evidence" value="ECO:0007669"/>
    <property type="project" value="UniProtKB-SubCell"/>
</dbReference>
<dbReference type="STRING" id="37546.A0A1B0FNW2"/>
<feature type="compositionally biased region" description="Basic and acidic residues" evidence="3">
    <location>
        <begin position="16"/>
        <end position="25"/>
    </location>
</feature>
<dbReference type="PhylomeDB" id="A0A1B0FNW2"/>
<dbReference type="EnsemblMetazoa" id="GMOY005595-RA">
    <property type="protein sequence ID" value="GMOY005595-PA"/>
    <property type="gene ID" value="GMOY005595"/>
</dbReference>
<proteinExistence type="predicted"/>
<feature type="region of interest" description="Disordered" evidence="3">
    <location>
        <begin position="223"/>
        <end position="243"/>
    </location>
</feature>
<evidence type="ECO:0000256" key="2">
    <source>
        <dbReference type="PROSITE-ProRule" id="PRU00376"/>
    </source>
</evidence>
<sequence>MASYNKASPQKRKHKTDYANGKDNENIEESAFENEEVASKKRREEAKDVIRHDQRLQRVCAIIEREFQSEIHFKQQQLQEIDERLSTARQLLERLRYNIVAEYYHKQDLSMAAIDAATMKDKNTLFQQMHLHPSVKRLIGKKPKELCELWRSFPRRVAAQNAKESIRVRNQGQKREERKLQQIIREQGIVIDHTQEDKMNNYMDVKQLLSNAQQNLKRITTTTGDTMSSSFSMRKKETSTNVDRGKALNAARLNNKSKYLIVVGNVSKYIGDEMEQGTKAASHVLTHKWLVYVQAKETSTPLEHYVKKVRFFLHHSYRPNDVVDVHLSPFQVARRGWGEFPIRVQLFFHTQYYQKPVQLIHNIVLDKTLSGLQTLGAETVMEVWLRDIPQGKTMKKDPYTKMQVESKQHIMHKSEDFVDDNLLDFLNKIEATPSGICADIEKIQPTVVVTEPLNCKLKTLSRKNSEVTNSSKQLESSLAQFEQGGTERVSKSLGIDSLSIVGSPQKSSCVTKSISHSTISTTCVSNNEATEVIMPSSASEPATTNLNLSQQLNETCSNTSIPTTITATIKSPIVSNKKVRILTPAASVASVVQCATLPIISNKSDMSGGAIKPTFSTTSNGTGSKQIFQKKLVQLIDSSGKVKYIQMLVATSSTAVNPLRINYVKATSTISTKTNNTVTNITQSVNANPLKPANGLTSSTLTTKPNIVKIKLDELQSKPQIFTFSTSVVNSTRTTLTTTVPSNTSLTFLNVLKTNSNPTTTSAITTNSVSRTSAAEKNVNGIYSKNVVFHKEGKLCIIDPLQMKLKQQQKKQISLLKPQTSWLKQKQEQMQRTAPTLQAAVAYDHSYAPLSSNISKETKFVLPQVHHGLRQNRANSTIVLQFKELQRQKFENKFLKQNFTSTREAVEYLLRRLQLIANKYPLEAMAYPFVSQTAREFQLLTAFKQRSCEWLRAKTIAQLIQQHKNLQKLEKDTKETFWSTREIAKFARQYAYTPIIKSLPPTTESKGERSCQFSAFVQSELKRETDNLPFITLSDHLKIDKWMDRISQQLGTYDMPDNLELIDVDGLEKARPTKGKNKIFDNRAKRTVNSDLVLTFPKELENECELVSYISKELHLNVPNEEVESNVWFPAVQTILGHCLHVFLEKLLRQSIATKLQNETIATTVELSASDIIKVLCNSDSRASDFDFLEQVMMEDQENLIEKLRAVYGVKVVNGPDGQTGCKL</sequence>
<feature type="domain" description="YEATS" evidence="4">
    <location>
        <begin position="251"/>
        <end position="424"/>
    </location>
</feature>
<feature type="compositionally biased region" description="Polar residues" evidence="3">
    <location>
        <begin position="223"/>
        <end position="232"/>
    </location>
</feature>
<dbReference type="AlphaFoldDB" id="A0A1B0FNW2"/>
<dbReference type="EMBL" id="CCAG010015610">
    <property type="status" value="NOT_ANNOTATED_CDS"/>
    <property type="molecule type" value="Genomic_DNA"/>
</dbReference>
<dbReference type="GO" id="GO:0006355">
    <property type="term" value="P:regulation of DNA-templated transcription"/>
    <property type="evidence" value="ECO:0007669"/>
    <property type="project" value="InterPro"/>
</dbReference>
<reference evidence="5" key="1">
    <citation type="submission" date="2020-05" db="UniProtKB">
        <authorList>
            <consortium name="EnsemblMetazoa"/>
        </authorList>
    </citation>
    <scope>IDENTIFICATION</scope>
    <source>
        <strain evidence="5">Yale</strain>
    </source>
</reference>
<feature type="compositionally biased region" description="Acidic residues" evidence="3">
    <location>
        <begin position="26"/>
        <end position="36"/>
    </location>
</feature>
<dbReference type="Proteomes" id="UP000092444">
    <property type="component" value="Unassembled WGS sequence"/>
</dbReference>
<protein>
    <recommendedName>
        <fullName evidence="4">YEATS domain-containing protein</fullName>
    </recommendedName>
</protein>
<dbReference type="Pfam" id="PF22951">
    <property type="entry name" value="3HBD"/>
    <property type="match status" value="1"/>
</dbReference>
<evidence type="ECO:0000313" key="6">
    <source>
        <dbReference type="Proteomes" id="UP000092444"/>
    </source>
</evidence>
<name>A0A1B0FNW2_GLOMM</name>
<dbReference type="VEuPathDB" id="VectorBase:GMOY005595"/>
<dbReference type="InterPro" id="IPR055127">
    <property type="entry name" value="YEATS2_3HBD"/>
</dbReference>
<keyword evidence="1 2" id="KW-0539">Nucleus</keyword>
<accession>A0A1B0FNW2</accession>
<evidence type="ECO:0000313" key="5">
    <source>
        <dbReference type="EnsemblMetazoa" id="GMOY005595-PA"/>
    </source>
</evidence>
<organism evidence="5 6">
    <name type="scientific">Glossina morsitans morsitans</name>
    <name type="common">Savannah tsetse fly</name>
    <dbReference type="NCBI Taxonomy" id="37546"/>
    <lineage>
        <taxon>Eukaryota</taxon>
        <taxon>Metazoa</taxon>
        <taxon>Ecdysozoa</taxon>
        <taxon>Arthropoda</taxon>
        <taxon>Hexapoda</taxon>
        <taxon>Insecta</taxon>
        <taxon>Pterygota</taxon>
        <taxon>Neoptera</taxon>
        <taxon>Endopterygota</taxon>
        <taxon>Diptera</taxon>
        <taxon>Brachycera</taxon>
        <taxon>Muscomorpha</taxon>
        <taxon>Hippoboscoidea</taxon>
        <taxon>Glossinidae</taxon>
        <taxon>Glossina</taxon>
    </lineage>
</organism>
<evidence type="ECO:0000256" key="3">
    <source>
        <dbReference type="SAM" id="MobiDB-lite"/>
    </source>
</evidence>
<dbReference type="InterPro" id="IPR005033">
    <property type="entry name" value="YEATS"/>
</dbReference>
<keyword evidence="6" id="KW-1185">Reference proteome</keyword>
<dbReference type="InterPro" id="IPR038704">
    <property type="entry name" value="YEAST_sf"/>
</dbReference>
<feature type="region of interest" description="Disordered" evidence="3">
    <location>
        <begin position="1"/>
        <end position="45"/>
    </location>
</feature>
<dbReference type="Gene3D" id="2.60.40.1970">
    <property type="entry name" value="YEATS domain"/>
    <property type="match status" value="1"/>
</dbReference>
<evidence type="ECO:0000256" key="1">
    <source>
        <dbReference type="ARBA" id="ARBA00023242"/>
    </source>
</evidence>
<dbReference type="InterPro" id="IPR055129">
    <property type="entry name" value="YEATS_dom"/>
</dbReference>
<feature type="compositionally biased region" description="Basic and acidic residues" evidence="3">
    <location>
        <begin position="234"/>
        <end position="243"/>
    </location>
</feature>
<evidence type="ECO:0000259" key="4">
    <source>
        <dbReference type="PROSITE" id="PS51037"/>
    </source>
</evidence>
<dbReference type="CDD" id="cd16907">
    <property type="entry name" value="YEATS_YEATS2_like"/>
    <property type="match status" value="1"/>
</dbReference>
<comment type="subcellular location">
    <subcellularLocation>
        <location evidence="2">Nucleus</location>
    </subcellularLocation>
</comment>
<dbReference type="PANTHER" id="PTHR23195">
    <property type="entry name" value="YEATS DOMAIN"/>
    <property type="match status" value="1"/>
</dbReference>
<dbReference type="PROSITE" id="PS51037">
    <property type="entry name" value="YEATS"/>
    <property type="match status" value="1"/>
</dbReference>